<dbReference type="Pfam" id="PF07728">
    <property type="entry name" value="AAA_5"/>
    <property type="match status" value="1"/>
</dbReference>
<dbReference type="SMART" id="SM00382">
    <property type="entry name" value="AAA"/>
    <property type="match status" value="1"/>
</dbReference>
<accession>A1BEX0</accession>
<dbReference type="eggNOG" id="COG0714">
    <property type="taxonomic scope" value="Bacteria"/>
</dbReference>
<dbReference type="InterPro" id="IPR011704">
    <property type="entry name" value="ATPase_dyneun-rel_AAA"/>
</dbReference>
<evidence type="ECO:0000313" key="4">
    <source>
        <dbReference type="Proteomes" id="UP000008701"/>
    </source>
</evidence>
<dbReference type="SUPFAM" id="SSF52540">
    <property type="entry name" value="P-loop containing nucleoside triphosphate hydrolases"/>
    <property type="match status" value="1"/>
</dbReference>
<dbReference type="AlphaFoldDB" id="A1BEX0"/>
<name>A1BEX0_CHLPD</name>
<proteinExistence type="predicted"/>
<feature type="compositionally biased region" description="Basic and acidic residues" evidence="1">
    <location>
        <begin position="1"/>
        <end position="21"/>
    </location>
</feature>
<dbReference type="GO" id="GO:0005524">
    <property type="term" value="F:ATP binding"/>
    <property type="evidence" value="ECO:0007669"/>
    <property type="project" value="InterPro"/>
</dbReference>
<evidence type="ECO:0000256" key="1">
    <source>
        <dbReference type="SAM" id="MobiDB-lite"/>
    </source>
</evidence>
<keyword evidence="4" id="KW-1185">Reference proteome</keyword>
<organism evidence="3 4">
    <name type="scientific">Chlorobium phaeobacteroides (strain DSM 266 / SMG 266 / 2430)</name>
    <dbReference type="NCBI Taxonomy" id="290317"/>
    <lineage>
        <taxon>Bacteria</taxon>
        <taxon>Pseudomonadati</taxon>
        <taxon>Chlorobiota</taxon>
        <taxon>Chlorobiia</taxon>
        <taxon>Chlorobiales</taxon>
        <taxon>Chlorobiaceae</taxon>
        <taxon>Chlorobium/Pelodictyon group</taxon>
        <taxon>Chlorobium</taxon>
    </lineage>
</organism>
<reference evidence="3 4" key="1">
    <citation type="submission" date="2006-12" db="EMBL/GenBank/DDBJ databases">
        <title>Complete sequence of Chlorobium phaeobacteroides DSM 266.</title>
        <authorList>
            <consortium name="US DOE Joint Genome Institute"/>
            <person name="Copeland A."/>
            <person name="Lucas S."/>
            <person name="Lapidus A."/>
            <person name="Barry K."/>
            <person name="Detter J.C."/>
            <person name="Glavina del Rio T."/>
            <person name="Hammon N."/>
            <person name="Israni S."/>
            <person name="Pitluck S."/>
            <person name="Goltsman E."/>
            <person name="Schmutz J."/>
            <person name="Larimer F."/>
            <person name="Land M."/>
            <person name="Hauser L."/>
            <person name="Mikhailova N."/>
            <person name="Li T."/>
            <person name="Overmann J."/>
            <person name="Bryant D.A."/>
            <person name="Richardson P."/>
        </authorList>
    </citation>
    <scope>NUCLEOTIDE SEQUENCE [LARGE SCALE GENOMIC DNA]</scope>
    <source>
        <strain evidence="3 4">DSM 266</strain>
    </source>
</reference>
<dbReference type="EMBL" id="CP000492">
    <property type="protein sequence ID" value="ABL64947.1"/>
    <property type="molecule type" value="Genomic_DNA"/>
</dbReference>
<dbReference type="InterPro" id="IPR027417">
    <property type="entry name" value="P-loop_NTPase"/>
</dbReference>
<dbReference type="GO" id="GO:0016887">
    <property type="term" value="F:ATP hydrolysis activity"/>
    <property type="evidence" value="ECO:0007669"/>
    <property type="project" value="InterPro"/>
</dbReference>
<dbReference type="KEGG" id="cph:Cpha266_0899"/>
<dbReference type="HOGENOM" id="CLU_051820_2_1_10"/>
<dbReference type="InterPro" id="IPR003593">
    <property type="entry name" value="AAA+_ATPase"/>
</dbReference>
<dbReference type="RefSeq" id="WP_011744774.1">
    <property type="nucleotide sequence ID" value="NC_008639.1"/>
</dbReference>
<evidence type="ECO:0000259" key="2">
    <source>
        <dbReference type="SMART" id="SM00382"/>
    </source>
</evidence>
<protein>
    <submittedName>
        <fullName evidence="3">ATPase associated with various cellular activities, AAA_5</fullName>
    </submittedName>
</protein>
<gene>
    <name evidence="3" type="ordered locus">Cpha266_0899</name>
</gene>
<feature type="domain" description="AAA+ ATPase" evidence="2">
    <location>
        <begin position="72"/>
        <end position="257"/>
    </location>
</feature>
<sequence length="360" mass="40502">MEKYNFYANRDEENRNCHPSEKNINPFELSPDEQFPMTRRGDGSQVSGAVRRGEGYKPSEELKRAVNVALMLHKPLLLTGEPGTGKSDLAYHLADHFGWGEVEPFATRTDSVATDLLYRYDSLAHFHKVNIQKECGSELTASAIEKLFISYVALGRAICDSVGQNDGGVPKRRVVLIDEIDKAPRDLPNDILTILEDMSFEVPQLKTLNGKEGAIYKKTGDDALKPVVILTSNSEKTLPEAFLRRCVFFHINMPDKEHLMEILAGKQSILRGITEPESSAFINLFFTIRDLVKGKKPATHELILWIWWMRKHGFTPADIYHYDETAENAKTLLSGISVLAKEDSDWKTVTEAITGHNIKG</sequence>
<dbReference type="Proteomes" id="UP000008701">
    <property type="component" value="Chromosome"/>
</dbReference>
<evidence type="ECO:0000313" key="3">
    <source>
        <dbReference type="EMBL" id="ABL64947.1"/>
    </source>
</evidence>
<feature type="region of interest" description="Disordered" evidence="1">
    <location>
        <begin position="1"/>
        <end position="55"/>
    </location>
</feature>
<dbReference type="Gene3D" id="3.40.50.300">
    <property type="entry name" value="P-loop containing nucleotide triphosphate hydrolases"/>
    <property type="match status" value="1"/>
</dbReference>
<dbReference type="OrthoDB" id="9783370at2"/>
<dbReference type="STRING" id="290317.Cpha266_0899"/>